<dbReference type="PRINTS" id="PR00625">
    <property type="entry name" value="JDOMAIN"/>
</dbReference>
<keyword evidence="2 8" id="KW-0479">Metal-binding</keyword>
<evidence type="ECO:0000256" key="9">
    <source>
        <dbReference type="PROSITE-ProRule" id="PRU00546"/>
    </source>
</evidence>
<evidence type="ECO:0000259" key="10">
    <source>
        <dbReference type="PROSITE" id="PS50076"/>
    </source>
</evidence>
<evidence type="ECO:0000256" key="1">
    <source>
        <dbReference type="ARBA" id="ARBA00022705"/>
    </source>
</evidence>
<name>A0A8J6Y116_9BACT</name>
<feature type="binding site" evidence="8">
    <location>
        <position position="171"/>
    </location>
    <ligand>
        <name>Zn(2+)</name>
        <dbReference type="ChEBI" id="CHEBI:29105"/>
        <label>2</label>
    </ligand>
</feature>
<dbReference type="SUPFAM" id="SSF46565">
    <property type="entry name" value="Chaperone J-domain"/>
    <property type="match status" value="1"/>
</dbReference>
<dbReference type="HAMAP" id="MF_01152">
    <property type="entry name" value="DnaJ"/>
    <property type="match status" value="1"/>
</dbReference>
<dbReference type="SUPFAM" id="SSF57938">
    <property type="entry name" value="DnaJ/Hsp40 cysteine-rich domain"/>
    <property type="match status" value="1"/>
</dbReference>
<dbReference type="Pfam" id="PF01556">
    <property type="entry name" value="DnaJ_C"/>
    <property type="match status" value="1"/>
</dbReference>
<feature type="binding site" evidence="8">
    <location>
        <position position="157"/>
    </location>
    <ligand>
        <name>Zn(2+)</name>
        <dbReference type="ChEBI" id="CHEBI:29105"/>
        <label>1</label>
    </ligand>
</feature>
<dbReference type="CDD" id="cd10719">
    <property type="entry name" value="DnaJ_zf"/>
    <property type="match status" value="1"/>
</dbReference>
<evidence type="ECO:0000256" key="7">
    <source>
        <dbReference type="ARBA" id="ARBA00023186"/>
    </source>
</evidence>
<comment type="domain">
    <text evidence="8">The J domain is necessary and sufficient to stimulate DnaK ATPase activity. Zinc center 1 plays an important role in the autonomous, DnaK-independent chaperone activity of DnaJ. Zinc center 2 is essential for interaction with DnaK and for DnaJ activity.</text>
</comment>
<reference evidence="12 13" key="1">
    <citation type="submission" date="2020-08" db="EMBL/GenBank/DDBJ databases">
        <title>Acidobacteriota in marine sediments use diverse sulfur dissimilation pathways.</title>
        <authorList>
            <person name="Wasmund K."/>
        </authorList>
    </citation>
    <scope>NUCLEOTIDE SEQUENCE [LARGE SCALE GENOMIC DNA]</scope>
    <source>
        <strain evidence="12">MAG AM4</strain>
    </source>
</reference>
<dbReference type="GO" id="GO:0008270">
    <property type="term" value="F:zinc ion binding"/>
    <property type="evidence" value="ECO:0007669"/>
    <property type="project" value="UniProtKB-UniRule"/>
</dbReference>
<dbReference type="InterPro" id="IPR036869">
    <property type="entry name" value="J_dom_sf"/>
</dbReference>
<dbReference type="SUPFAM" id="SSF49493">
    <property type="entry name" value="HSP40/DnaJ peptide-binding domain"/>
    <property type="match status" value="2"/>
</dbReference>
<dbReference type="InterPro" id="IPR036410">
    <property type="entry name" value="HSP_DnaJ_Cys-rich_dom_sf"/>
</dbReference>
<dbReference type="GO" id="GO:0006260">
    <property type="term" value="P:DNA replication"/>
    <property type="evidence" value="ECO:0007669"/>
    <property type="project" value="UniProtKB-KW"/>
</dbReference>
<organism evidence="12 13">
    <name type="scientific">Candidatus Polarisedimenticola svalbardensis</name>
    <dbReference type="NCBI Taxonomy" id="2886004"/>
    <lineage>
        <taxon>Bacteria</taxon>
        <taxon>Pseudomonadati</taxon>
        <taxon>Acidobacteriota</taxon>
        <taxon>Candidatus Polarisedimenticolia</taxon>
        <taxon>Candidatus Polarisedimenticolales</taxon>
        <taxon>Candidatus Polarisedimenticolaceae</taxon>
        <taxon>Candidatus Polarisedimenticola</taxon>
    </lineage>
</organism>
<feature type="zinc finger region" description="CR-type" evidence="9">
    <location>
        <begin position="141"/>
        <end position="219"/>
    </location>
</feature>
<comment type="subunit">
    <text evidence="8">Homodimer.</text>
</comment>
<dbReference type="FunFam" id="2.60.260.20:FF:000005">
    <property type="entry name" value="Chaperone protein dnaJ 1, mitochondrial"/>
    <property type="match status" value="1"/>
</dbReference>
<dbReference type="EMBL" id="JACXWD010000024">
    <property type="protein sequence ID" value="MBD3868162.1"/>
    <property type="molecule type" value="Genomic_DNA"/>
</dbReference>
<dbReference type="GO" id="GO:0042026">
    <property type="term" value="P:protein refolding"/>
    <property type="evidence" value="ECO:0007669"/>
    <property type="project" value="TreeGrafter"/>
</dbReference>
<feature type="repeat" description="CXXCXGXG motif" evidence="8">
    <location>
        <begin position="171"/>
        <end position="178"/>
    </location>
</feature>
<dbReference type="PROSITE" id="PS00636">
    <property type="entry name" value="DNAJ_1"/>
    <property type="match status" value="1"/>
</dbReference>
<feature type="binding site" evidence="8">
    <location>
        <position position="154"/>
    </location>
    <ligand>
        <name>Zn(2+)</name>
        <dbReference type="ChEBI" id="CHEBI:29105"/>
        <label>1</label>
    </ligand>
</feature>
<dbReference type="Gene3D" id="1.10.287.110">
    <property type="entry name" value="DnaJ domain"/>
    <property type="match status" value="1"/>
</dbReference>
<evidence type="ECO:0000259" key="11">
    <source>
        <dbReference type="PROSITE" id="PS51188"/>
    </source>
</evidence>
<evidence type="ECO:0000313" key="12">
    <source>
        <dbReference type="EMBL" id="MBD3868162.1"/>
    </source>
</evidence>
<dbReference type="CDD" id="cd10747">
    <property type="entry name" value="DnaJ_C"/>
    <property type="match status" value="1"/>
</dbReference>
<dbReference type="Pfam" id="PF00226">
    <property type="entry name" value="DnaJ"/>
    <property type="match status" value="1"/>
</dbReference>
<feature type="repeat" description="CXXCXGXG motif" evidence="8">
    <location>
        <begin position="193"/>
        <end position="200"/>
    </location>
</feature>
<dbReference type="GO" id="GO:0031072">
    <property type="term" value="F:heat shock protein binding"/>
    <property type="evidence" value="ECO:0007669"/>
    <property type="project" value="InterPro"/>
</dbReference>
<keyword evidence="8" id="KW-0963">Cytoplasm</keyword>
<keyword evidence="4 8" id="KW-0863">Zinc-finger</keyword>
<evidence type="ECO:0000256" key="2">
    <source>
        <dbReference type="ARBA" id="ARBA00022723"/>
    </source>
</evidence>
<evidence type="ECO:0000256" key="4">
    <source>
        <dbReference type="ARBA" id="ARBA00022771"/>
    </source>
</evidence>
<comment type="subcellular location">
    <subcellularLocation>
        <location evidence="8">Cytoplasm</location>
    </subcellularLocation>
</comment>
<dbReference type="InterPro" id="IPR008971">
    <property type="entry name" value="HSP40/DnaJ_pept-bd"/>
</dbReference>
<keyword evidence="3 8" id="KW-0677">Repeat</keyword>
<feature type="domain" description="J" evidence="10">
    <location>
        <begin position="6"/>
        <end position="71"/>
    </location>
</feature>
<dbReference type="InterPro" id="IPR018253">
    <property type="entry name" value="DnaJ_domain_CS"/>
</dbReference>
<dbReference type="GO" id="GO:0051082">
    <property type="term" value="F:unfolded protein binding"/>
    <property type="evidence" value="ECO:0007669"/>
    <property type="project" value="UniProtKB-UniRule"/>
</dbReference>
<feature type="binding site" evidence="8">
    <location>
        <position position="174"/>
    </location>
    <ligand>
        <name>Zn(2+)</name>
        <dbReference type="ChEBI" id="CHEBI:29105"/>
        <label>2</label>
    </ligand>
</feature>
<dbReference type="Gene3D" id="2.10.230.10">
    <property type="entry name" value="Heat shock protein DnaJ, cysteine-rich domain"/>
    <property type="match status" value="1"/>
</dbReference>
<comment type="similarity">
    <text evidence="8">Belongs to the DnaJ family.</text>
</comment>
<dbReference type="InterPro" id="IPR001305">
    <property type="entry name" value="HSP_DnaJ_Cys-rich_dom"/>
</dbReference>
<evidence type="ECO:0000256" key="8">
    <source>
        <dbReference type="HAMAP-Rule" id="MF_01152"/>
    </source>
</evidence>
<dbReference type="GO" id="GO:0009408">
    <property type="term" value="P:response to heat"/>
    <property type="evidence" value="ECO:0007669"/>
    <property type="project" value="InterPro"/>
</dbReference>
<comment type="function">
    <text evidence="8">Participates actively in the response to hyperosmotic and heat shock by preventing the aggregation of stress-denatured proteins and by disaggregating proteins, also in an autonomous, DnaK-independent fashion. Unfolded proteins bind initially to DnaJ; upon interaction with the DnaJ-bound protein, DnaK hydrolyzes its bound ATP, resulting in the formation of a stable complex. GrpE releases ADP from DnaK; ATP binding to DnaK triggers the release of the substrate protein, thus completing the reaction cycle. Several rounds of ATP-dependent interactions between DnaJ, DnaK and GrpE are required for fully efficient folding. Also involved, together with DnaK and GrpE, in the DNA replication of plasmids through activation of initiation proteins.</text>
</comment>
<keyword evidence="6 8" id="KW-0346">Stress response</keyword>
<proteinExistence type="inferred from homology"/>
<feature type="repeat" description="CXXCXGXG motif" evidence="8">
    <location>
        <begin position="207"/>
        <end position="214"/>
    </location>
</feature>
<evidence type="ECO:0000256" key="3">
    <source>
        <dbReference type="ARBA" id="ARBA00022737"/>
    </source>
</evidence>
<dbReference type="Pfam" id="PF00684">
    <property type="entry name" value="DnaJ_CXXCXGXG"/>
    <property type="match status" value="1"/>
</dbReference>
<evidence type="ECO:0000256" key="6">
    <source>
        <dbReference type="ARBA" id="ARBA00023016"/>
    </source>
</evidence>
<dbReference type="PANTHER" id="PTHR43096">
    <property type="entry name" value="DNAJ HOMOLOG 1, MITOCHONDRIAL-RELATED"/>
    <property type="match status" value="1"/>
</dbReference>
<accession>A0A8J6Y116</accession>
<dbReference type="CDD" id="cd06257">
    <property type="entry name" value="DnaJ"/>
    <property type="match status" value="1"/>
</dbReference>
<feature type="repeat" description="CXXCXGXG motif" evidence="8">
    <location>
        <begin position="154"/>
        <end position="161"/>
    </location>
</feature>
<keyword evidence="5 8" id="KW-0862">Zinc</keyword>
<dbReference type="InterPro" id="IPR002939">
    <property type="entry name" value="DnaJ_C"/>
</dbReference>
<dbReference type="AlphaFoldDB" id="A0A8J6Y116"/>
<feature type="binding site" evidence="8">
    <location>
        <position position="196"/>
    </location>
    <ligand>
        <name>Zn(2+)</name>
        <dbReference type="ChEBI" id="CHEBI:29105"/>
        <label>2</label>
    </ligand>
</feature>
<keyword evidence="1 8" id="KW-0235">DNA replication</keyword>
<keyword evidence="7 8" id="KW-0143">Chaperone</keyword>
<dbReference type="Gene3D" id="2.60.260.20">
    <property type="entry name" value="Urease metallochaperone UreE, N-terminal domain"/>
    <property type="match status" value="2"/>
</dbReference>
<dbReference type="GO" id="GO:0005737">
    <property type="term" value="C:cytoplasm"/>
    <property type="evidence" value="ECO:0007669"/>
    <property type="project" value="UniProtKB-SubCell"/>
</dbReference>
<feature type="binding site" evidence="8">
    <location>
        <position position="207"/>
    </location>
    <ligand>
        <name>Zn(2+)</name>
        <dbReference type="ChEBI" id="CHEBI:29105"/>
        <label>1</label>
    </ligand>
</feature>
<comment type="cofactor">
    <cofactor evidence="8">
        <name>Zn(2+)</name>
        <dbReference type="ChEBI" id="CHEBI:29105"/>
    </cofactor>
    <text evidence="8">Binds 2 Zn(2+) ions per monomer.</text>
</comment>
<comment type="caution">
    <text evidence="12">The sequence shown here is derived from an EMBL/GenBank/DDBJ whole genome shotgun (WGS) entry which is preliminary data.</text>
</comment>
<dbReference type="PANTHER" id="PTHR43096:SF52">
    <property type="entry name" value="DNAJ HOMOLOG 1, MITOCHONDRIAL-RELATED"/>
    <property type="match status" value="1"/>
</dbReference>
<dbReference type="GO" id="GO:0005524">
    <property type="term" value="F:ATP binding"/>
    <property type="evidence" value="ECO:0007669"/>
    <property type="project" value="InterPro"/>
</dbReference>
<dbReference type="PROSITE" id="PS50076">
    <property type="entry name" value="DNAJ_2"/>
    <property type="match status" value="1"/>
</dbReference>
<evidence type="ECO:0000313" key="13">
    <source>
        <dbReference type="Proteomes" id="UP000648239"/>
    </source>
</evidence>
<gene>
    <name evidence="8 12" type="primary">dnaJ</name>
    <name evidence="12" type="ORF">IFK94_08550</name>
</gene>
<feature type="domain" description="CR-type" evidence="11">
    <location>
        <begin position="141"/>
        <end position="219"/>
    </location>
</feature>
<evidence type="ECO:0000256" key="5">
    <source>
        <dbReference type="ARBA" id="ARBA00022833"/>
    </source>
</evidence>
<dbReference type="SMART" id="SM00271">
    <property type="entry name" value="DnaJ"/>
    <property type="match status" value="1"/>
</dbReference>
<dbReference type="NCBIfam" id="NF008035">
    <property type="entry name" value="PRK10767.1"/>
    <property type="match status" value="1"/>
</dbReference>
<feature type="binding site" evidence="8">
    <location>
        <position position="210"/>
    </location>
    <ligand>
        <name>Zn(2+)</name>
        <dbReference type="ChEBI" id="CHEBI:29105"/>
        <label>1</label>
    </ligand>
</feature>
<dbReference type="InterPro" id="IPR012724">
    <property type="entry name" value="DnaJ"/>
</dbReference>
<feature type="binding site" evidence="8">
    <location>
        <position position="193"/>
    </location>
    <ligand>
        <name>Zn(2+)</name>
        <dbReference type="ChEBI" id="CHEBI:29105"/>
        <label>2</label>
    </ligand>
</feature>
<sequence length="361" mass="38200">MATRRDYYEILGLGRNATEKELKTAYRKLAMKFHPDRNPDNPEAEKNFKEVAEAFAVLSDSEKRTRYDQGGHDAFGADFNPFGGMGFDVNDMNFGGMDFSQLFNMFAGGGRGAGRGRSGRPQRGEDIEFELSISFRAAVQGDTLEVRLPRKAACSACSGSGAKPGSGGDRCVACSGSGRMAQGRGGMQVAMACPRCHGSGRMPGSPCSPCAGSGRRGTEDKIRVRVPGGIHDGGKVLLSGKGNAGVNGGPPGDAYFRVRVAADETFSRDGRNLICEVPVGIANAALGGNVDVPGLDGATTISIPAGTRSGQKFRIRGKGVPANGRTPAGDLVAVIQIWPPEKLDKASRELLEEFRRLNPDR</sequence>
<protein>
    <recommendedName>
        <fullName evidence="8">Chaperone protein DnaJ</fullName>
    </recommendedName>
</protein>
<dbReference type="Proteomes" id="UP000648239">
    <property type="component" value="Unassembled WGS sequence"/>
</dbReference>
<dbReference type="PROSITE" id="PS51188">
    <property type="entry name" value="ZF_CR"/>
    <property type="match status" value="1"/>
</dbReference>
<dbReference type="InterPro" id="IPR001623">
    <property type="entry name" value="DnaJ_domain"/>
</dbReference>